<dbReference type="Gene3D" id="1.10.630.10">
    <property type="entry name" value="Cytochrome P450"/>
    <property type="match status" value="1"/>
</dbReference>
<dbReference type="PRINTS" id="PR00385">
    <property type="entry name" value="P450"/>
</dbReference>
<dbReference type="InterPro" id="IPR001128">
    <property type="entry name" value="Cyt_P450"/>
</dbReference>
<dbReference type="GO" id="GO:0020037">
    <property type="term" value="F:heme binding"/>
    <property type="evidence" value="ECO:0007669"/>
    <property type="project" value="InterPro"/>
</dbReference>
<dbReference type="Proteomes" id="UP001443914">
    <property type="component" value="Unassembled WGS sequence"/>
</dbReference>
<dbReference type="PANTHER" id="PTHR47953:SF1">
    <property type="entry name" value="CYTOCHROME P450 71A9"/>
    <property type="match status" value="1"/>
</dbReference>
<evidence type="ECO:0000256" key="1">
    <source>
        <dbReference type="ARBA" id="ARBA00010617"/>
    </source>
</evidence>
<dbReference type="InterPro" id="IPR052306">
    <property type="entry name" value="CYP450_71D"/>
</dbReference>
<proteinExistence type="inferred from homology"/>
<comment type="cofactor">
    <cofactor evidence="7">
        <name>heme</name>
        <dbReference type="ChEBI" id="CHEBI:30413"/>
    </cofactor>
</comment>
<name>A0AAW1L140_SAPOF</name>
<evidence type="ECO:0000313" key="9">
    <source>
        <dbReference type="Proteomes" id="UP001443914"/>
    </source>
</evidence>
<dbReference type="InterPro" id="IPR002401">
    <property type="entry name" value="Cyt_P450_E_grp-I"/>
</dbReference>
<keyword evidence="4" id="KW-0560">Oxidoreductase</keyword>
<evidence type="ECO:0000256" key="4">
    <source>
        <dbReference type="ARBA" id="ARBA00023002"/>
    </source>
</evidence>
<evidence type="ECO:0000256" key="5">
    <source>
        <dbReference type="ARBA" id="ARBA00023004"/>
    </source>
</evidence>
<keyword evidence="5 7" id="KW-0408">Iron</keyword>
<dbReference type="PANTHER" id="PTHR47953">
    <property type="entry name" value="OS08G0105600 PROTEIN"/>
    <property type="match status" value="1"/>
</dbReference>
<dbReference type="AlphaFoldDB" id="A0AAW1L140"/>
<protein>
    <recommendedName>
        <fullName evidence="10">Cytochrome P450</fullName>
    </recommendedName>
</protein>
<accession>A0AAW1L140</accession>
<comment type="caution">
    <text evidence="8">The sequence shown here is derived from an EMBL/GenBank/DDBJ whole genome shotgun (WGS) entry which is preliminary data.</text>
</comment>
<feature type="binding site" description="axial binding residue" evidence="7">
    <location>
        <position position="268"/>
    </location>
    <ligand>
        <name>heme</name>
        <dbReference type="ChEBI" id="CHEBI:30413"/>
    </ligand>
    <ligandPart>
        <name>Fe</name>
        <dbReference type="ChEBI" id="CHEBI:18248"/>
    </ligandPart>
</feature>
<evidence type="ECO:0000256" key="2">
    <source>
        <dbReference type="ARBA" id="ARBA00022617"/>
    </source>
</evidence>
<dbReference type="EMBL" id="JBDFQZ010000005">
    <property type="protein sequence ID" value="KAK9726678.1"/>
    <property type="molecule type" value="Genomic_DNA"/>
</dbReference>
<evidence type="ECO:0000313" key="8">
    <source>
        <dbReference type="EMBL" id="KAK9726678.1"/>
    </source>
</evidence>
<dbReference type="InterPro" id="IPR036396">
    <property type="entry name" value="Cyt_P450_sf"/>
</dbReference>
<comment type="similarity">
    <text evidence="1">Belongs to the cytochrome P450 family.</text>
</comment>
<evidence type="ECO:0008006" key="10">
    <source>
        <dbReference type="Google" id="ProtNLM"/>
    </source>
</evidence>
<dbReference type="GO" id="GO:0016705">
    <property type="term" value="F:oxidoreductase activity, acting on paired donors, with incorporation or reduction of molecular oxygen"/>
    <property type="evidence" value="ECO:0007669"/>
    <property type="project" value="InterPro"/>
</dbReference>
<dbReference type="GO" id="GO:0005506">
    <property type="term" value="F:iron ion binding"/>
    <property type="evidence" value="ECO:0007669"/>
    <property type="project" value="InterPro"/>
</dbReference>
<sequence>MLGLTNDVICRISFGTKFDGIEGVNGDVKSETREILHTMQSLFGMFNVADFYPWLGWMVNKVNGINSRLKKCFREMDEYFDKLIEEHRNIIVDHETLVDVLLRLQKDPNQTIALTNNQVKALLMDMFSAGTDTSSATLVWMMTELMKNPSIMKIAQDEVRQVVKGKQRVEESDLPKLSYLKLIIKETFRLHPPAPLLVPRESVDSRKFGEYEIPTKTRVFVNAKAMSMDANVWDNPDKFDPERFADSSIDYKGHDFELIPFGVGRRGCPEINFAILLIKLAFENLLYYFD</sequence>
<dbReference type="Pfam" id="PF00067">
    <property type="entry name" value="p450"/>
    <property type="match status" value="1"/>
</dbReference>
<evidence type="ECO:0000256" key="6">
    <source>
        <dbReference type="ARBA" id="ARBA00023033"/>
    </source>
</evidence>
<dbReference type="PRINTS" id="PR00463">
    <property type="entry name" value="EP450I"/>
</dbReference>
<dbReference type="SUPFAM" id="SSF48264">
    <property type="entry name" value="Cytochrome P450"/>
    <property type="match status" value="1"/>
</dbReference>
<reference evidence="8" key="1">
    <citation type="submission" date="2024-03" db="EMBL/GenBank/DDBJ databases">
        <title>WGS assembly of Saponaria officinalis var. Norfolk2.</title>
        <authorList>
            <person name="Jenkins J."/>
            <person name="Shu S."/>
            <person name="Grimwood J."/>
            <person name="Barry K."/>
            <person name="Goodstein D."/>
            <person name="Schmutz J."/>
            <person name="Leebens-Mack J."/>
            <person name="Osbourn A."/>
        </authorList>
    </citation>
    <scope>NUCLEOTIDE SEQUENCE [LARGE SCALE GENOMIC DNA]</scope>
    <source>
        <strain evidence="8">JIC</strain>
    </source>
</reference>
<evidence type="ECO:0000256" key="7">
    <source>
        <dbReference type="PIRSR" id="PIRSR602401-1"/>
    </source>
</evidence>
<keyword evidence="2 7" id="KW-0349">Heme</keyword>
<dbReference type="GO" id="GO:0004497">
    <property type="term" value="F:monooxygenase activity"/>
    <property type="evidence" value="ECO:0007669"/>
    <property type="project" value="UniProtKB-KW"/>
</dbReference>
<gene>
    <name evidence="8" type="ORF">RND81_05G230000</name>
</gene>
<keyword evidence="6" id="KW-0503">Monooxygenase</keyword>
<evidence type="ECO:0000256" key="3">
    <source>
        <dbReference type="ARBA" id="ARBA00022723"/>
    </source>
</evidence>
<keyword evidence="9" id="KW-1185">Reference proteome</keyword>
<keyword evidence="3 7" id="KW-0479">Metal-binding</keyword>
<organism evidence="8 9">
    <name type="scientific">Saponaria officinalis</name>
    <name type="common">Common soapwort</name>
    <name type="synonym">Lychnis saponaria</name>
    <dbReference type="NCBI Taxonomy" id="3572"/>
    <lineage>
        <taxon>Eukaryota</taxon>
        <taxon>Viridiplantae</taxon>
        <taxon>Streptophyta</taxon>
        <taxon>Embryophyta</taxon>
        <taxon>Tracheophyta</taxon>
        <taxon>Spermatophyta</taxon>
        <taxon>Magnoliopsida</taxon>
        <taxon>eudicotyledons</taxon>
        <taxon>Gunneridae</taxon>
        <taxon>Pentapetalae</taxon>
        <taxon>Caryophyllales</taxon>
        <taxon>Caryophyllaceae</taxon>
        <taxon>Caryophylleae</taxon>
        <taxon>Saponaria</taxon>
    </lineage>
</organism>